<dbReference type="PRINTS" id="PR00773">
    <property type="entry name" value="GRPEPROTEIN"/>
</dbReference>
<name>A0A810PRS0_9FIRM</name>
<evidence type="ECO:0000256" key="5">
    <source>
        <dbReference type="ARBA" id="ARBA00023016"/>
    </source>
</evidence>
<keyword evidence="4 10" id="KW-0963">Cytoplasm</keyword>
<organism evidence="14 15">
    <name type="scientific">Vescimonas fastidiosa</name>
    <dbReference type="NCBI Taxonomy" id="2714353"/>
    <lineage>
        <taxon>Bacteria</taxon>
        <taxon>Bacillati</taxon>
        <taxon>Bacillota</taxon>
        <taxon>Clostridia</taxon>
        <taxon>Eubacteriales</taxon>
        <taxon>Oscillospiraceae</taxon>
        <taxon>Vescimonas</taxon>
    </lineage>
</organism>
<dbReference type="PANTHER" id="PTHR21237:SF23">
    <property type="entry name" value="GRPE PROTEIN HOMOLOG, MITOCHONDRIAL"/>
    <property type="match status" value="1"/>
</dbReference>
<dbReference type="GO" id="GO:0051082">
    <property type="term" value="F:unfolded protein binding"/>
    <property type="evidence" value="ECO:0007669"/>
    <property type="project" value="TreeGrafter"/>
</dbReference>
<evidence type="ECO:0000256" key="11">
    <source>
        <dbReference type="RuleBase" id="RU000639"/>
    </source>
</evidence>
<comment type="function">
    <text evidence="7 10 11">Participates actively in the response to hyperosmotic and heat shock by preventing the aggregation of stress-denatured proteins, in association with DnaK and GrpE. It is the nucleotide exchange factor for DnaK and may function as a thermosensor. Unfolded proteins bind initially to DnaJ; upon interaction with the DnaJ-bound protein, DnaK hydrolyzes its bound ATP, resulting in the formation of a stable complex. GrpE releases ADP from DnaK; ATP binding to DnaK triggers the release of the substrate protein, thus completing the reaction cycle. Several rounds of ATP-dependent interactions between DnaJ, DnaK and GrpE are required for fully efficient folding.</text>
</comment>
<keyword evidence="6 10" id="KW-0143">Chaperone</keyword>
<gene>
    <name evidence="10" type="primary">grpE</name>
    <name evidence="14" type="ORF">MM35RIKEN_15010</name>
</gene>
<feature type="compositionally biased region" description="Basic and acidic residues" evidence="13">
    <location>
        <begin position="1"/>
        <end position="10"/>
    </location>
</feature>
<evidence type="ECO:0000256" key="3">
    <source>
        <dbReference type="ARBA" id="ARBA00011738"/>
    </source>
</evidence>
<evidence type="ECO:0000256" key="1">
    <source>
        <dbReference type="ARBA" id="ARBA00004496"/>
    </source>
</evidence>
<accession>A0A810PRS0</accession>
<dbReference type="Pfam" id="PF01025">
    <property type="entry name" value="GrpE"/>
    <property type="match status" value="1"/>
</dbReference>
<dbReference type="HAMAP" id="MF_01151">
    <property type="entry name" value="GrpE"/>
    <property type="match status" value="1"/>
</dbReference>
<proteinExistence type="inferred from homology"/>
<sequence length="190" mass="21678">MSEKKKKDMEQPEQTAPETAQETPTEETPEVPEVEETFTVSREQMEQFESLAKLLSDGNDKYLRLAAEYDNYRKRTAKEKESIYSDAKLDTVKPFLDVADNLDRAVSQFEEGDPHRQGVEMICKQFAAVLEKLGVTEIEALGQPFDPEKHNAVMHIDDENLAENTVAEVFRKGYQMGDRVVRFAMVKVAN</sequence>
<dbReference type="EMBL" id="AP023416">
    <property type="protein sequence ID" value="BCK79309.1"/>
    <property type="molecule type" value="Genomic_DNA"/>
</dbReference>
<evidence type="ECO:0000256" key="8">
    <source>
        <dbReference type="ARBA" id="ARBA00072274"/>
    </source>
</evidence>
<dbReference type="SUPFAM" id="SSF58014">
    <property type="entry name" value="Coiled-coil domain of nucleotide exchange factor GrpE"/>
    <property type="match status" value="1"/>
</dbReference>
<dbReference type="InterPro" id="IPR013805">
    <property type="entry name" value="GrpE_CC"/>
</dbReference>
<dbReference type="NCBIfam" id="NF010738">
    <property type="entry name" value="PRK14140.1"/>
    <property type="match status" value="1"/>
</dbReference>
<evidence type="ECO:0000256" key="10">
    <source>
        <dbReference type="HAMAP-Rule" id="MF_01151"/>
    </source>
</evidence>
<dbReference type="InterPro" id="IPR009012">
    <property type="entry name" value="GrpE_head"/>
</dbReference>
<evidence type="ECO:0000256" key="2">
    <source>
        <dbReference type="ARBA" id="ARBA00009054"/>
    </source>
</evidence>
<dbReference type="PANTHER" id="PTHR21237">
    <property type="entry name" value="GRPE PROTEIN"/>
    <property type="match status" value="1"/>
</dbReference>
<dbReference type="GO" id="GO:0005737">
    <property type="term" value="C:cytoplasm"/>
    <property type="evidence" value="ECO:0007669"/>
    <property type="project" value="UniProtKB-SubCell"/>
</dbReference>
<dbReference type="AlphaFoldDB" id="A0A810PRS0"/>
<keyword evidence="14" id="KW-0614">Plasmid</keyword>
<keyword evidence="15" id="KW-1185">Reference proteome</keyword>
<evidence type="ECO:0000256" key="7">
    <source>
        <dbReference type="ARBA" id="ARBA00053401"/>
    </source>
</evidence>
<feature type="region of interest" description="Disordered" evidence="13">
    <location>
        <begin position="1"/>
        <end position="40"/>
    </location>
</feature>
<dbReference type="Gene3D" id="2.30.22.10">
    <property type="entry name" value="Head domain of nucleotide exchange factor GrpE"/>
    <property type="match status" value="1"/>
</dbReference>
<comment type="subunit">
    <text evidence="3 10">Homodimer.</text>
</comment>
<dbReference type="RefSeq" id="WP_212820780.1">
    <property type="nucleotide sequence ID" value="NZ_AP023416.1"/>
</dbReference>
<evidence type="ECO:0000256" key="12">
    <source>
        <dbReference type="RuleBase" id="RU004478"/>
    </source>
</evidence>
<keyword evidence="5 10" id="KW-0346">Stress response</keyword>
<dbReference type="FunFam" id="2.30.22.10:FF:000001">
    <property type="entry name" value="Protein GrpE"/>
    <property type="match status" value="1"/>
</dbReference>
<evidence type="ECO:0000256" key="6">
    <source>
        <dbReference type="ARBA" id="ARBA00023186"/>
    </source>
</evidence>
<evidence type="ECO:0000256" key="9">
    <source>
        <dbReference type="ARBA" id="ARBA00076414"/>
    </source>
</evidence>
<dbReference type="Gene3D" id="3.90.20.20">
    <property type="match status" value="1"/>
</dbReference>
<feature type="compositionally biased region" description="Low complexity" evidence="13">
    <location>
        <begin position="12"/>
        <end position="23"/>
    </location>
</feature>
<dbReference type="GO" id="GO:0042803">
    <property type="term" value="F:protein homodimerization activity"/>
    <property type="evidence" value="ECO:0007669"/>
    <property type="project" value="InterPro"/>
</dbReference>
<dbReference type="CDD" id="cd00446">
    <property type="entry name" value="GrpE"/>
    <property type="match status" value="1"/>
</dbReference>
<dbReference type="GO" id="GO:0006457">
    <property type="term" value="P:protein folding"/>
    <property type="evidence" value="ECO:0007669"/>
    <property type="project" value="InterPro"/>
</dbReference>
<comment type="subcellular location">
    <subcellularLocation>
        <location evidence="1 10">Cytoplasm</location>
    </subcellularLocation>
</comment>
<evidence type="ECO:0000313" key="15">
    <source>
        <dbReference type="Proteomes" id="UP000681343"/>
    </source>
</evidence>
<dbReference type="GO" id="GO:0051087">
    <property type="term" value="F:protein-folding chaperone binding"/>
    <property type="evidence" value="ECO:0007669"/>
    <property type="project" value="InterPro"/>
</dbReference>
<dbReference type="SUPFAM" id="SSF51064">
    <property type="entry name" value="Head domain of nucleotide exchange factor GrpE"/>
    <property type="match status" value="1"/>
</dbReference>
<dbReference type="GO" id="GO:0000774">
    <property type="term" value="F:adenyl-nucleotide exchange factor activity"/>
    <property type="evidence" value="ECO:0007669"/>
    <property type="project" value="InterPro"/>
</dbReference>
<dbReference type="Proteomes" id="UP000681343">
    <property type="component" value="Plasmid pMM35_01"/>
</dbReference>
<comment type="similarity">
    <text evidence="2 10 12">Belongs to the GrpE family.</text>
</comment>
<dbReference type="InterPro" id="IPR000740">
    <property type="entry name" value="GrpE"/>
</dbReference>
<feature type="compositionally biased region" description="Acidic residues" evidence="13">
    <location>
        <begin position="24"/>
        <end position="36"/>
    </location>
</feature>
<protein>
    <recommendedName>
        <fullName evidence="8 10">Protein GrpE</fullName>
    </recommendedName>
    <alternativeName>
        <fullName evidence="9 10">HSP-70 cofactor</fullName>
    </alternativeName>
</protein>
<evidence type="ECO:0000256" key="4">
    <source>
        <dbReference type="ARBA" id="ARBA00022490"/>
    </source>
</evidence>
<evidence type="ECO:0000313" key="14">
    <source>
        <dbReference type="EMBL" id="BCK79309.1"/>
    </source>
</evidence>
<evidence type="ECO:0000256" key="13">
    <source>
        <dbReference type="SAM" id="MobiDB-lite"/>
    </source>
</evidence>
<reference evidence="14" key="1">
    <citation type="submission" date="2020-09" db="EMBL/GenBank/DDBJ databases">
        <title>New species isolated from human feces.</title>
        <authorList>
            <person name="Kitahara M."/>
            <person name="Shigeno Y."/>
            <person name="Shime M."/>
            <person name="Matsumoto Y."/>
            <person name="Nakamura S."/>
            <person name="Motooka D."/>
            <person name="Fukuoka S."/>
            <person name="Nishikawa H."/>
            <person name="Benno Y."/>
        </authorList>
    </citation>
    <scope>NUCLEOTIDE SEQUENCE</scope>
    <source>
        <strain evidence="14">MM35</strain>
        <plasmid evidence="14">pMM35_01</plasmid>
    </source>
</reference>
<dbReference type="KEGG" id="vfa:MM35RIKEN_15010"/>
<dbReference type="PROSITE" id="PS01071">
    <property type="entry name" value="GRPE"/>
    <property type="match status" value="1"/>
</dbReference>
<geneLocation type="plasmid" evidence="14 15">
    <name>pMM35_01</name>
</geneLocation>